<organism evidence="5 6">
    <name type="scientific">Arthrobacter hankyongi</name>
    <dbReference type="NCBI Taxonomy" id="2904801"/>
    <lineage>
        <taxon>Bacteria</taxon>
        <taxon>Bacillati</taxon>
        <taxon>Actinomycetota</taxon>
        <taxon>Actinomycetes</taxon>
        <taxon>Micrococcales</taxon>
        <taxon>Micrococcaceae</taxon>
        <taxon>Arthrobacter</taxon>
    </lineage>
</organism>
<sequence>MNTDGSMELSRQLRPLLTRVYQMVRRRSPGWDVTAAQSSVLTTLLDRGPLRMGELAAVEGVRMPTATSVVARLVKLGLVERTADPQDRRAVQVGLTAQGRIQIDALSAERNANFAELLGRLSAEERGLLQAAMPAMAHLLSLDADPNLAASENDLSTALEGASNHE</sequence>
<dbReference type="InterPro" id="IPR036388">
    <property type="entry name" value="WH-like_DNA-bd_sf"/>
</dbReference>
<dbReference type="Gene3D" id="1.10.10.10">
    <property type="entry name" value="Winged helix-like DNA-binding domain superfamily/Winged helix DNA-binding domain"/>
    <property type="match status" value="1"/>
</dbReference>
<dbReference type="Proteomes" id="UP001165368">
    <property type="component" value="Unassembled WGS sequence"/>
</dbReference>
<dbReference type="PROSITE" id="PS50995">
    <property type="entry name" value="HTH_MARR_2"/>
    <property type="match status" value="1"/>
</dbReference>
<dbReference type="InterPro" id="IPR036390">
    <property type="entry name" value="WH_DNA-bd_sf"/>
</dbReference>
<feature type="domain" description="HTH marR-type" evidence="4">
    <location>
        <begin position="6"/>
        <end position="138"/>
    </location>
</feature>
<keyword evidence="2" id="KW-0238">DNA-binding</keyword>
<dbReference type="SMART" id="SM00347">
    <property type="entry name" value="HTH_MARR"/>
    <property type="match status" value="1"/>
</dbReference>
<name>A0ABS9L9G5_9MICC</name>
<evidence type="ECO:0000256" key="3">
    <source>
        <dbReference type="ARBA" id="ARBA00023163"/>
    </source>
</evidence>
<dbReference type="PANTHER" id="PTHR39515:SF2">
    <property type="entry name" value="HTH-TYPE TRANSCRIPTIONAL REGULATOR RV0880"/>
    <property type="match status" value="1"/>
</dbReference>
<evidence type="ECO:0000313" key="5">
    <source>
        <dbReference type="EMBL" id="MCG2623305.1"/>
    </source>
</evidence>
<keyword evidence="6" id="KW-1185">Reference proteome</keyword>
<gene>
    <name evidence="5" type="ORF">LVY72_15505</name>
</gene>
<dbReference type="InterPro" id="IPR023187">
    <property type="entry name" value="Tscrpt_reg_MarR-type_CS"/>
</dbReference>
<evidence type="ECO:0000256" key="2">
    <source>
        <dbReference type="ARBA" id="ARBA00023125"/>
    </source>
</evidence>
<evidence type="ECO:0000256" key="1">
    <source>
        <dbReference type="ARBA" id="ARBA00023015"/>
    </source>
</evidence>
<dbReference type="PRINTS" id="PR00598">
    <property type="entry name" value="HTHMARR"/>
</dbReference>
<dbReference type="SUPFAM" id="SSF46785">
    <property type="entry name" value="Winged helix' DNA-binding domain"/>
    <property type="match status" value="1"/>
</dbReference>
<evidence type="ECO:0000313" key="6">
    <source>
        <dbReference type="Proteomes" id="UP001165368"/>
    </source>
</evidence>
<dbReference type="PANTHER" id="PTHR39515">
    <property type="entry name" value="CONSERVED PROTEIN"/>
    <property type="match status" value="1"/>
</dbReference>
<dbReference type="EMBL" id="JAKLTQ010000012">
    <property type="protein sequence ID" value="MCG2623305.1"/>
    <property type="molecule type" value="Genomic_DNA"/>
</dbReference>
<dbReference type="Pfam" id="PF01047">
    <property type="entry name" value="MarR"/>
    <property type="match status" value="1"/>
</dbReference>
<dbReference type="InterPro" id="IPR052526">
    <property type="entry name" value="HTH-type_Bedaq_tolerance"/>
</dbReference>
<proteinExistence type="predicted"/>
<comment type="caution">
    <text evidence="5">The sequence shown here is derived from an EMBL/GenBank/DDBJ whole genome shotgun (WGS) entry which is preliminary data.</text>
</comment>
<keyword evidence="3" id="KW-0804">Transcription</keyword>
<evidence type="ECO:0000259" key="4">
    <source>
        <dbReference type="PROSITE" id="PS50995"/>
    </source>
</evidence>
<reference evidence="5" key="1">
    <citation type="submission" date="2022-01" db="EMBL/GenBank/DDBJ databases">
        <authorList>
            <person name="Jo J.-H."/>
            <person name="Im W.-T."/>
        </authorList>
    </citation>
    <scope>NUCLEOTIDE SEQUENCE</scope>
    <source>
        <strain evidence="5">I2-34</strain>
    </source>
</reference>
<dbReference type="PROSITE" id="PS01117">
    <property type="entry name" value="HTH_MARR_1"/>
    <property type="match status" value="1"/>
</dbReference>
<keyword evidence="1" id="KW-0805">Transcription regulation</keyword>
<dbReference type="InterPro" id="IPR000835">
    <property type="entry name" value="HTH_MarR-typ"/>
</dbReference>
<accession>A0ABS9L9G5</accession>
<dbReference type="RefSeq" id="WP_237822469.1">
    <property type="nucleotide sequence ID" value="NZ_JAKLTQ010000012.1"/>
</dbReference>
<protein>
    <submittedName>
        <fullName evidence="5">MarR family transcriptional regulator</fullName>
    </submittedName>
</protein>